<dbReference type="InterPro" id="IPR050415">
    <property type="entry name" value="MRET"/>
</dbReference>
<keyword evidence="7" id="KW-0472">Membrane</keyword>
<dbReference type="SUPFAM" id="SSF52343">
    <property type="entry name" value="Ferredoxin reductase-like, C-terminal NADP-linked domain"/>
    <property type="match status" value="1"/>
</dbReference>
<dbReference type="InterPro" id="IPR017938">
    <property type="entry name" value="Riboflavin_synthase-like_b-brl"/>
</dbReference>
<dbReference type="EC" id="1.-.-.-" evidence="10"/>
<gene>
    <name evidence="10" type="primary">pobB</name>
    <name evidence="10" type="ORF">LMG27952_07678</name>
</gene>
<dbReference type="Pfam" id="PF00111">
    <property type="entry name" value="Fer2"/>
    <property type="match status" value="1"/>
</dbReference>
<dbReference type="InterPro" id="IPR017927">
    <property type="entry name" value="FAD-bd_FR_type"/>
</dbReference>
<comment type="caution">
    <text evidence="10">The sequence shown here is derived from an EMBL/GenBank/DDBJ whole genome shotgun (WGS) entry which is preliminary data.</text>
</comment>
<dbReference type="CDD" id="cd00207">
    <property type="entry name" value="fer2"/>
    <property type="match status" value="1"/>
</dbReference>
<dbReference type="PANTHER" id="PTHR47354">
    <property type="entry name" value="NADH OXIDOREDUCTASE HCR"/>
    <property type="match status" value="1"/>
</dbReference>
<feature type="domain" description="2Fe-2S ferredoxin-type" evidence="8">
    <location>
        <begin position="232"/>
        <end position="317"/>
    </location>
</feature>
<keyword evidence="3" id="KW-0479">Metal-binding</keyword>
<evidence type="ECO:0000313" key="10">
    <source>
        <dbReference type="EMBL" id="CAD6562087.1"/>
    </source>
</evidence>
<dbReference type="Gene3D" id="3.40.50.80">
    <property type="entry name" value="Nucleotide-binding domain of ferredoxin-NADP reductase (FNR) module"/>
    <property type="match status" value="1"/>
</dbReference>
<dbReference type="SUPFAM" id="SSF54292">
    <property type="entry name" value="2Fe-2S ferredoxin-like"/>
    <property type="match status" value="1"/>
</dbReference>
<keyword evidence="5" id="KW-0408">Iron</keyword>
<dbReference type="EMBL" id="CAJHCQ010000043">
    <property type="protein sequence ID" value="CAD6562087.1"/>
    <property type="molecule type" value="Genomic_DNA"/>
</dbReference>
<dbReference type="RefSeq" id="WP_201701074.1">
    <property type="nucleotide sequence ID" value="NZ_CAJHCQ010000043.1"/>
</dbReference>
<accession>A0ABM8PBQ5</accession>
<evidence type="ECO:0000256" key="6">
    <source>
        <dbReference type="ARBA" id="ARBA00023014"/>
    </source>
</evidence>
<evidence type="ECO:0000256" key="5">
    <source>
        <dbReference type="ARBA" id="ARBA00023004"/>
    </source>
</evidence>
<dbReference type="PANTHER" id="PTHR47354:SF1">
    <property type="entry name" value="CARNITINE MONOOXYGENASE REDUCTASE SUBUNIT"/>
    <property type="match status" value="1"/>
</dbReference>
<keyword evidence="7" id="KW-1133">Transmembrane helix</keyword>
<protein>
    <submittedName>
        <fullName evidence="10">Phenoxybenzoate dioxygenase subunit beta</fullName>
        <ecNumber evidence="10">1.-.-.-</ecNumber>
    </submittedName>
</protein>
<dbReference type="PROSITE" id="PS51085">
    <property type="entry name" value="2FE2S_FER_2"/>
    <property type="match status" value="1"/>
</dbReference>
<keyword evidence="7" id="KW-0812">Transmembrane</keyword>
<dbReference type="PROSITE" id="PS51384">
    <property type="entry name" value="FAD_FR"/>
    <property type="match status" value="1"/>
</dbReference>
<keyword evidence="2" id="KW-0001">2Fe-2S</keyword>
<dbReference type="Gene3D" id="2.40.30.10">
    <property type="entry name" value="Translation factors"/>
    <property type="match status" value="1"/>
</dbReference>
<organism evidence="10 11">
    <name type="scientific">Paraburkholderia hiiakae</name>
    <dbReference type="NCBI Taxonomy" id="1081782"/>
    <lineage>
        <taxon>Bacteria</taxon>
        <taxon>Pseudomonadati</taxon>
        <taxon>Pseudomonadota</taxon>
        <taxon>Betaproteobacteria</taxon>
        <taxon>Burkholderiales</taxon>
        <taxon>Burkholderiaceae</taxon>
        <taxon>Paraburkholderia</taxon>
    </lineage>
</organism>
<keyword evidence="1" id="KW-0285">Flavoprotein</keyword>
<keyword evidence="6" id="KW-0411">Iron-sulfur</keyword>
<feature type="transmembrane region" description="Helical" evidence="7">
    <location>
        <begin position="110"/>
        <end position="131"/>
    </location>
</feature>
<dbReference type="GO" id="GO:0051213">
    <property type="term" value="F:dioxygenase activity"/>
    <property type="evidence" value="ECO:0007669"/>
    <property type="project" value="UniProtKB-KW"/>
</dbReference>
<dbReference type="PRINTS" id="PR00409">
    <property type="entry name" value="PHDIOXRDTASE"/>
</dbReference>
<dbReference type="InterPro" id="IPR039261">
    <property type="entry name" value="FNR_nucleotide-bd"/>
</dbReference>
<sequence length="317" mass="34657">MNEQPELSLRVASRRLVAEDILAFDLVESNGGLLPAFEPGAHINLHLPGGHIRSYSLYGRPDERDRYRIAVLRAEDGRGGSKVVHDALQNGDVVMTSAPANCFALVEAPMTWLFAGGIGITPLICMAWSMWLRGRRFALHYCARSALKMAFRDELANLPFADSVHLHFNDDVLPLDPASALRESASEAHVYTCGPAGFIDWIEQAARSVGIAGSQLHHERFSGETDSSGPEFEVYLATSKRRLPVRPGETMLEAITRAGISVNAVCEQGVCGACLTPVLDGKPDHRDQVLTDEEREANRLVALCCSRSFSTCLTLDL</sequence>
<evidence type="ECO:0000256" key="2">
    <source>
        <dbReference type="ARBA" id="ARBA00022714"/>
    </source>
</evidence>
<dbReference type="InterPro" id="IPR036010">
    <property type="entry name" value="2Fe-2S_ferredoxin-like_sf"/>
</dbReference>
<dbReference type="PROSITE" id="PS00197">
    <property type="entry name" value="2FE2S_FER_1"/>
    <property type="match status" value="1"/>
</dbReference>
<dbReference type="Gene3D" id="3.10.20.30">
    <property type="match status" value="1"/>
</dbReference>
<evidence type="ECO:0000259" key="8">
    <source>
        <dbReference type="PROSITE" id="PS51085"/>
    </source>
</evidence>
<evidence type="ECO:0000259" key="9">
    <source>
        <dbReference type="PROSITE" id="PS51384"/>
    </source>
</evidence>
<dbReference type="CDD" id="cd06185">
    <property type="entry name" value="PDR_like"/>
    <property type="match status" value="1"/>
</dbReference>
<name>A0ABM8PBQ5_9BURK</name>
<dbReference type="InterPro" id="IPR001041">
    <property type="entry name" value="2Fe-2S_ferredoxin-type"/>
</dbReference>
<keyword evidence="10" id="KW-0223">Dioxygenase</keyword>
<dbReference type="InterPro" id="IPR006058">
    <property type="entry name" value="2Fe2S_fd_BS"/>
</dbReference>
<keyword evidence="11" id="KW-1185">Reference proteome</keyword>
<proteinExistence type="predicted"/>
<dbReference type="Proteomes" id="UP000656319">
    <property type="component" value="Unassembled WGS sequence"/>
</dbReference>
<evidence type="ECO:0000313" key="11">
    <source>
        <dbReference type="Proteomes" id="UP000656319"/>
    </source>
</evidence>
<reference evidence="10 11" key="1">
    <citation type="submission" date="2020-10" db="EMBL/GenBank/DDBJ databases">
        <authorList>
            <person name="Peeters C."/>
        </authorList>
    </citation>
    <scope>NUCLEOTIDE SEQUENCE [LARGE SCALE GENOMIC DNA]</scope>
    <source>
        <strain evidence="10 11">LMG 27952</strain>
    </source>
</reference>
<feature type="domain" description="FAD-binding FR-type" evidence="9">
    <location>
        <begin position="4"/>
        <end position="106"/>
    </location>
</feature>
<keyword evidence="4 10" id="KW-0560">Oxidoreductase</keyword>
<evidence type="ECO:0000256" key="7">
    <source>
        <dbReference type="SAM" id="Phobius"/>
    </source>
</evidence>
<evidence type="ECO:0000256" key="3">
    <source>
        <dbReference type="ARBA" id="ARBA00022723"/>
    </source>
</evidence>
<dbReference type="InterPro" id="IPR012675">
    <property type="entry name" value="Beta-grasp_dom_sf"/>
</dbReference>
<evidence type="ECO:0000256" key="4">
    <source>
        <dbReference type="ARBA" id="ARBA00023002"/>
    </source>
</evidence>
<dbReference type="SUPFAM" id="SSF63380">
    <property type="entry name" value="Riboflavin synthase domain-like"/>
    <property type="match status" value="1"/>
</dbReference>
<evidence type="ECO:0000256" key="1">
    <source>
        <dbReference type="ARBA" id="ARBA00022630"/>
    </source>
</evidence>